<evidence type="ECO:0000256" key="1">
    <source>
        <dbReference type="SAM" id="MobiDB-lite"/>
    </source>
</evidence>
<dbReference type="AlphaFoldDB" id="A0A7T0G323"/>
<evidence type="ECO:0000313" key="5">
    <source>
        <dbReference type="EMBL" id="QPJ64909.1"/>
    </source>
</evidence>
<dbReference type="GO" id="GO:0090313">
    <property type="term" value="P:regulation of protein targeting to membrane"/>
    <property type="evidence" value="ECO:0007669"/>
    <property type="project" value="TreeGrafter"/>
</dbReference>
<dbReference type="PANTHER" id="PTHR30441">
    <property type="entry name" value="DUF748 DOMAIN-CONTAINING PROTEIN"/>
    <property type="match status" value="1"/>
</dbReference>
<dbReference type="InterPro" id="IPR025263">
    <property type="entry name" value="YhdP_central"/>
</dbReference>
<dbReference type="GO" id="GO:0005886">
    <property type="term" value="C:plasma membrane"/>
    <property type="evidence" value="ECO:0007669"/>
    <property type="project" value="TreeGrafter"/>
</dbReference>
<evidence type="ECO:0000313" key="6">
    <source>
        <dbReference type="Proteomes" id="UP000594464"/>
    </source>
</evidence>
<dbReference type="Pfam" id="PF13116">
    <property type="entry name" value="YhdP"/>
    <property type="match status" value="1"/>
</dbReference>
<evidence type="ECO:0000256" key="2">
    <source>
        <dbReference type="SAM" id="Phobius"/>
    </source>
</evidence>
<keyword evidence="2" id="KW-0812">Transmembrane</keyword>
<dbReference type="Pfam" id="PF05170">
    <property type="entry name" value="AsmA"/>
    <property type="match status" value="1"/>
</dbReference>
<reference evidence="6" key="1">
    <citation type="submission" date="2020-02" db="EMBL/GenBank/DDBJ databases">
        <title>Genomic and physiological characterization of two novel Nitrospinaceae genera.</title>
        <authorList>
            <person name="Mueller A.J."/>
            <person name="Jung M.-Y."/>
            <person name="Strachan C.R."/>
            <person name="Herbold C.W."/>
            <person name="Kirkegaard R.H."/>
            <person name="Daims H."/>
        </authorList>
    </citation>
    <scope>NUCLEOTIDE SEQUENCE [LARGE SCALE GENOMIC DNA]</scope>
</reference>
<name>A0A7T0G323_9BACT</name>
<dbReference type="InterPro" id="IPR052894">
    <property type="entry name" value="AsmA-related"/>
</dbReference>
<keyword evidence="2" id="KW-0472">Membrane</keyword>
<dbReference type="Proteomes" id="UP000594464">
    <property type="component" value="Chromosome"/>
</dbReference>
<organism evidence="5 6">
    <name type="scientific">Candidatus Nitrohelix vancouverensis</name>
    <dbReference type="NCBI Taxonomy" id="2705534"/>
    <lineage>
        <taxon>Bacteria</taxon>
        <taxon>Pseudomonadati</taxon>
        <taxon>Nitrospinota/Tectimicrobiota group</taxon>
        <taxon>Nitrospinota</taxon>
        <taxon>Nitrospinia</taxon>
        <taxon>Nitrospinales</taxon>
        <taxon>Nitrospinaceae</taxon>
        <taxon>Candidatus Nitrohelix</taxon>
    </lineage>
</organism>
<dbReference type="KEGG" id="nva:G3M78_05725"/>
<gene>
    <name evidence="5" type="ORF">G3M78_05725</name>
</gene>
<proteinExistence type="predicted"/>
<dbReference type="InterPro" id="IPR007844">
    <property type="entry name" value="AsmA"/>
</dbReference>
<keyword evidence="2" id="KW-1133">Transmembrane helix</keyword>
<sequence>MFISRLKKISLYLFSAIITVVVIVAGVIAWNLLDVDRVKAHAVQQLESLTGRKVTVGRAELDWGKGVSVRMRDVSIANRSQSDPEFEAQSVWVVVKLLPLMEQKVEVEKLIVQGATLLVERNAEGQFRFGGWGDATEGKTTAENWKNPFQVSALHQLSFQQSVLRFHDYKVLEDGKPASLELDKFHFSLNKPLLKSDYDFILSVEAPHPDQPTAFNAAGTLKNLLNKDPVSRLQWKGKVHAQNLHLSLLKPYLHALSYQASDDSEIGFESEFEGALGGAWTLSGKGHYALVGRDHLPTLSDQDSPKRASAHFDVQVDGNSLDLKKVSLESGRFAVSGSGKVENIFSEDPQLQFSISSKAFEVDHSHEYMPLKLLPEKMHRLVQSRFTGGSFRIKSLDFKGSLNQLKHLDDKNNSHLFSCEIDLDRVNWMEPLPDFKKVTGTLLMKAGASKVHIAKTTFEGLPITDIDGVIHGLLYDPIADLRVKNKVDMEQFIKFLTRILGDDPFAEVLHAVESVRGSGVVEVALKGSLNDDSKLSIFGDLDVENLSVKRRGLPDAIESVRGKVIYRDLSVDEKKDGALSMAEFHGFSGSIGRSSFEDFNGKMILERDNRYREFSAKSRVQLAEVPDIQGYMDLSEPVLKFINSLQFSDGIAEIESFASGTPDTKAGVKRWGTAKLQNVSVRLRDKFQPLMNVKGILKFDDQAKLHLNHIEGWYGNSPIQLGGEVKFAQERKPVFDIDIKLPKLAQSDLKDIPRLDRLKFKGPINVSTRLKGTVDAFQFSKQINLTQTSYQYGGDFSKPEGRPNQISLKGRMTKNKDIDLESLAFELDGSRLEGVGHVEGDSDFELKLQGKQLELKQVASFLPKAPKLLSGLADLQVQVKGSMERLSQAEVRAQAGVTKVAFAKTFPQGTFTGNLDWNGEAIAIKNGGWVDKDSKLKFTARYAPGIEPKAPELTVELNEGVLNIHTEQSEGGSGLSKWMEGVSLFDKGRTHVRLNLSLLTYKRLVMKNLRGEVKIQNRKISVNKLTFGEDGKIHSEGALSFVKGKPMEFKHRLYVEGISAENFVAPFGSTFKEGLTGKVHNFSANLSGQGDAWEDIMGTLTGRVEFLLDAGKIYKRQMKNGIASLTGERQEASGTGEVPAEKPSDNELPYDSISGKFMLIGGIAETSDFILETPGRRTSLVGKLDLGKGEIDAVLGVAPMANLDKFLTQIPLVGKIITAGDEASLVKTYYALRGPLTDPKATAIPFVSLGKKVMGIFQGILQTPQDILSLPTSDDNTN</sequence>
<protein>
    <submittedName>
        <fullName evidence="5">AsmA family protein</fullName>
    </submittedName>
</protein>
<evidence type="ECO:0000259" key="3">
    <source>
        <dbReference type="Pfam" id="PF05170"/>
    </source>
</evidence>
<dbReference type="PANTHER" id="PTHR30441:SF4">
    <property type="entry name" value="PROTEIN ASMA"/>
    <property type="match status" value="1"/>
</dbReference>
<evidence type="ECO:0000259" key="4">
    <source>
        <dbReference type="Pfam" id="PF13116"/>
    </source>
</evidence>
<feature type="domain" description="AsmA" evidence="3">
    <location>
        <begin position="7"/>
        <end position="171"/>
    </location>
</feature>
<feature type="domain" description="YhdP central" evidence="4">
    <location>
        <begin position="313"/>
        <end position="568"/>
    </location>
</feature>
<dbReference type="EMBL" id="CP048620">
    <property type="protein sequence ID" value="QPJ64909.1"/>
    <property type="molecule type" value="Genomic_DNA"/>
</dbReference>
<feature type="region of interest" description="Disordered" evidence="1">
    <location>
        <begin position="1125"/>
        <end position="1147"/>
    </location>
</feature>
<accession>A0A7T0G323</accession>
<feature type="transmembrane region" description="Helical" evidence="2">
    <location>
        <begin position="12"/>
        <end position="33"/>
    </location>
</feature>